<dbReference type="PRINTS" id="PR00081">
    <property type="entry name" value="GDHRDH"/>
</dbReference>
<dbReference type="InterPro" id="IPR020904">
    <property type="entry name" value="Sc_DH/Rdtase_CS"/>
</dbReference>
<dbReference type="GO" id="GO:0016491">
    <property type="term" value="F:oxidoreductase activity"/>
    <property type="evidence" value="ECO:0007669"/>
    <property type="project" value="UniProtKB-KW"/>
</dbReference>
<evidence type="ECO:0000313" key="5">
    <source>
        <dbReference type="Proteomes" id="UP000199503"/>
    </source>
</evidence>
<dbReference type="InterPro" id="IPR036291">
    <property type="entry name" value="NAD(P)-bd_dom_sf"/>
</dbReference>
<sequence length="277" mass="28730">MSVWFVTGASRGLGLEIAKAALERGHSVVATARDPRAIEEALGRSDALLALPLDVTSQDQADAAVRAAVARFGGIDVLVNNAGRGLVGAVEETSDAEARAVFDINVFGLLTVLRAVTPVLRAARGGRILNISSTGGVVAWAGWGVYSATKFALEGITEALRLELAPLGIQVTSVQPGPLRTDFLASSSLAQVERVIDDYASTGGASREWAGANHGLQEGDPAKAAQAVLTVADLPEMPAWLPLGTSTLADVRTKIAAVGAELETWQELSRSTDVVPA</sequence>
<name>A0A1H9I441_9PSEU</name>
<accession>A0A1H9I441</accession>
<dbReference type="Pfam" id="PF00106">
    <property type="entry name" value="adh_short"/>
    <property type="match status" value="1"/>
</dbReference>
<dbReference type="OrthoDB" id="9792003at2"/>
<dbReference type="Gene3D" id="3.40.50.720">
    <property type="entry name" value="NAD(P)-binding Rossmann-like Domain"/>
    <property type="match status" value="1"/>
</dbReference>
<dbReference type="PRINTS" id="PR00080">
    <property type="entry name" value="SDRFAMILY"/>
</dbReference>
<dbReference type="EMBL" id="FOFV01000004">
    <property type="protein sequence ID" value="SEQ69354.1"/>
    <property type="molecule type" value="Genomic_DNA"/>
</dbReference>
<keyword evidence="2" id="KW-0560">Oxidoreductase</keyword>
<comment type="similarity">
    <text evidence="1 3">Belongs to the short-chain dehydrogenases/reductases (SDR) family.</text>
</comment>
<evidence type="ECO:0000256" key="1">
    <source>
        <dbReference type="ARBA" id="ARBA00006484"/>
    </source>
</evidence>
<protein>
    <submittedName>
        <fullName evidence="4">Short chain dehydrogenase</fullName>
    </submittedName>
</protein>
<evidence type="ECO:0000256" key="2">
    <source>
        <dbReference type="ARBA" id="ARBA00023002"/>
    </source>
</evidence>
<dbReference type="PROSITE" id="PS00061">
    <property type="entry name" value="ADH_SHORT"/>
    <property type="match status" value="1"/>
</dbReference>
<dbReference type="AlphaFoldDB" id="A0A1H9I441"/>
<proteinExistence type="inferred from homology"/>
<dbReference type="PANTHER" id="PTHR43976:SF16">
    <property type="entry name" value="SHORT-CHAIN DEHYDROGENASE_REDUCTASE FAMILY PROTEIN"/>
    <property type="match status" value="1"/>
</dbReference>
<keyword evidence="5" id="KW-1185">Reference proteome</keyword>
<dbReference type="InterPro" id="IPR002347">
    <property type="entry name" value="SDR_fam"/>
</dbReference>
<dbReference type="RefSeq" id="WP_089914413.1">
    <property type="nucleotide sequence ID" value="NZ_FOFV01000004.1"/>
</dbReference>
<evidence type="ECO:0000313" key="4">
    <source>
        <dbReference type="EMBL" id="SEQ69354.1"/>
    </source>
</evidence>
<dbReference type="Proteomes" id="UP000199503">
    <property type="component" value="Unassembled WGS sequence"/>
</dbReference>
<dbReference type="InterPro" id="IPR051911">
    <property type="entry name" value="SDR_oxidoreductase"/>
</dbReference>
<organism evidence="4 5">
    <name type="scientific">Lentzea albida</name>
    <dbReference type="NCBI Taxonomy" id="65499"/>
    <lineage>
        <taxon>Bacteria</taxon>
        <taxon>Bacillati</taxon>
        <taxon>Actinomycetota</taxon>
        <taxon>Actinomycetes</taxon>
        <taxon>Pseudonocardiales</taxon>
        <taxon>Pseudonocardiaceae</taxon>
        <taxon>Lentzea</taxon>
    </lineage>
</organism>
<evidence type="ECO:0000256" key="3">
    <source>
        <dbReference type="RuleBase" id="RU000363"/>
    </source>
</evidence>
<dbReference type="PANTHER" id="PTHR43976">
    <property type="entry name" value="SHORT CHAIN DEHYDROGENASE"/>
    <property type="match status" value="1"/>
</dbReference>
<gene>
    <name evidence="4" type="ORF">SAMN04488000_10425</name>
</gene>
<dbReference type="NCBIfam" id="NF004824">
    <property type="entry name" value="PRK06180.1"/>
    <property type="match status" value="1"/>
</dbReference>
<reference evidence="5" key="1">
    <citation type="submission" date="2016-10" db="EMBL/GenBank/DDBJ databases">
        <authorList>
            <person name="Varghese N."/>
            <person name="Submissions S."/>
        </authorList>
    </citation>
    <scope>NUCLEOTIDE SEQUENCE [LARGE SCALE GENOMIC DNA]</scope>
    <source>
        <strain evidence="5">DSM 44437</strain>
    </source>
</reference>
<dbReference type="CDD" id="cd05374">
    <property type="entry name" value="17beta-HSD-like_SDR_c"/>
    <property type="match status" value="1"/>
</dbReference>
<dbReference type="SUPFAM" id="SSF51735">
    <property type="entry name" value="NAD(P)-binding Rossmann-fold domains"/>
    <property type="match status" value="1"/>
</dbReference>
<dbReference type="STRING" id="65499.SAMN04488000_10425"/>